<gene>
    <name evidence="3" type="ORF">I302_05376</name>
    <name evidence="4" type="ORF">I302_106252</name>
</gene>
<reference evidence="4" key="4">
    <citation type="submission" date="2024-02" db="EMBL/GenBank/DDBJ databases">
        <title>Comparative genomics of Cryptococcus and Kwoniella reveals pathogenesis evolution and contrasting modes of karyotype evolution via chromosome fusion or intercentromeric recombination.</title>
        <authorList>
            <person name="Coelho M.A."/>
            <person name="David-Palma M."/>
            <person name="Shea T."/>
            <person name="Bowers K."/>
            <person name="McGinley-Smith S."/>
            <person name="Mohammad A.W."/>
            <person name="Gnirke A."/>
            <person name="Yurkov A.M."/>
            <person name="Nowrousian M."/>
            <person name="Sun S."/>
            <person name="Cuomo C.A."/>
            <person name="Heitman J."/>
        </authorList>
    </citation>
    <scope>NUCLEOTIDE SEQUENCE</scope>
    <source>
        <strain evidence="4">CBS 10118</strain>
    </source>
</reference>
<keyword evidence="2" id="KW-0812">Transmembrane</keyword>
<evidence type="ECO:0000313" key="4">
    <source>
        <dbReference type="EMBL" id="WVW84222.1"/>
    </source>
</evidence>
<feature type="transmembrane region" description="Helical" evidence="2">
    <location>
        <begin position="331"/>
        <end position="356"/>
    </location>
</feature>
<feature type="transmembrane region" description="Helical" evidence="2">
    <location>
        <begin position="289"/>
        <end position="311"/>
    </location>
</feature>
<reference evidence="3" key="3">
    <citation type="submission" date="2014-01" db="EMBL/GenBank/DDBJ databases">
        <title>Evolution of pathogenesis and genome organization in the Tremellales.</title>
        <authorList>
            <person name="Cuomo C."/>
            <person name="Litvintseva A."/>
            <person name="Heitman J."/>
            <person name="Chen Y."/>
            <person name="Sun S."/>
            <person name="Springer D."/>
            <person name="Dromer F."/>
            <person name="Young S."/>
            <person name="Zeng Q."/>
            <person name="Chapman S."/>
            <person name="Gujja S."/>
            <person name="Saif S."/>
            <person name="Birren B."/>
        </authorList>
    </citation>
    <scope>NUCLEOTIDE SEQUENCE</scope>
    <source>
        <strain evidence="3">CBS 10118</strain>
    </source>
</reference>
<feature type="transmembrane region" description="Helical" evidence="2">
    <location>
        <begin position="201"/>
        <end position="224"/>
    </location>
</feature>
<sequence length="440" mass="48504">MRIIRLSSVPTPQPQPEPTAPLTSAISSRSLPLRSARTTQQHLMSRDERRSLLSLISTWLIPPLMALSLVLTLLPLLLPSITHQSLTYFTIRPTGDEKAPRAVAINLNEGFGVVKNLEMMDERDEVIDGLMGLAESVGGREWLGKSGASVYVGILQICSKANPDAEVNCTSSSQAEYHATFLPDSLRSALLNLPSPPPTPILLLASAILLFLATLVFIAGLIPWRCSISFNFLHRKPPLEADPHWARTPYQQQQSKQGYTGSCENLVQAHTSMSHGESGKGVRRNAPHLAFFALIFIALGLTGGSLVQLRIIREAQDRWDKVMVQEVGMEFKVGVLTYLLPILPICLVFILLLAALPSIYAYIADTFHTCPADHDHPDSPDPLVPGYRSDLDQREVGKRWDQTPILNPSPAYIPEIYDLPIVKSEMESKRSTIESVGKAL</sequence>
<reference evidence="4" key="2">
    <citation type="submission" date="2013-07" db="EMBL/GenBank/DDBJ databases">
        <authorList>
            <consortium name="The Broad Institute Genome Sequencing Platform"/>
            <person name="Cuomo C."/>
            <person name="Litvintseva A."/>
            <person name="Chen Y."/>
            <person name="Heitman J."/>
            <person name="Sun S."/>
            <person name="Springer D."/>
            <person name="Dromer F."/>
            <person name="Young S.K."/>
            <person name="Zeng Q."/>
            <person name="Gargeya S."/>
            <person name="Fitzgerald M."/>
            <person name="Abouelleil A."/>
            <person name="Alvarado L."/>
            <person name="Berlin A.M."/>
            <person name="Chapman S.B."/>
            <person name="Dewar J."/>
            <person name="Goldberg J."/>
            <person name="Griggs A."/>
            <person name="Gujja S."/>
            <person name="Hansen M."/>
            <person name="Howarth C."/>
            <person name="Imamovic A."/>
            <person name="Larimer J."/>
            <person name="McCowan C."/>
            <person name="Murphy C."/>
            <person name="Pearson M."/>
            <person name="Priest M."/>
            <person name="Roberts A."/>
            <person name="Saif S."/>
            <person name="Shea T."/>
            <person name="Sykes S."/>
            <person name="Wortman J."/>
            <person name="Nusbaum C."/>
            <person name="Birren B."/>
        </authorList>
    </citation>
    <scope>NUCLEOTIDE SEQUENCE</scope>
    <source>
        <strain evidence="4">CBS 10118</strain>
    </source>
</reference>
<keyword evidence="2" id="KW-1133">Transmembrane helix</keyword>
<dbReference type="GeneID" id="30209775"/>
<name>A0A1B9G3G5_9TREE</name>
<keyword evidence="2" id="KW-0472">Membrane</keyword>
<proteinExistence type="predicted"/>
<protein>
    <submittedName>
        <fullName evidence="3">Uncharacterized protein</fullName>
    </submittedName>
</protein>
<dbReference type="VEuPathDB" id="FungiDB:I302_05376"/>
<evidence type="ECO:0000256" key="1">
    <source>
        <dbReference type="SAM" id="MobiDB-lite"/>
    </source>
</evidence>
<dbReference type="KEGG" id="kbi:30209775"/>
<organism evidence="3">
    <name type="scientific">Kwoniella bestiolae CBS 10118</name>
    <dbReference type="NCBI Taxonomy" id="1296100"/>
    <lineage>
        <taxon>Eukaryota</taxon>
        <taxon>Fungi</taxon>
        <taxon>Dikarya</taxon>
        <taxon>Basidiomycota</taxon>
        <taxon>Agaricomycotina</taxon>
        <taxon>Tremellomycetes</taxon>
        <taxon>Tremellales</taxon>
        <taxon>Cryptococcaceae</taxon>
        <taxon>Kwoniella</taxon>
    </lineage>
</organism>
<evidence type="ECO:0000313" key="3">
    <source>
        <dbReference type="EMBL" id="OCF25556.1"/>
    </source>
</evidence>
<reference evidence="3" key="1">
    <citation type="submission" date="2013-07" db="EMBL/GenBank/DDBJ databases">
        <title>The Genome Sequence of Cryptococcus bestiolae CBS10118.</title>
        <authorList>
            <consortium name="The Broad Institute Genome Sequencing Platform"/>
            <person name="Cuomo C."/>
            <person name="Litvintseva A."/>
            <person name="Chen Y."/>
            <person name="Heitman J."/>
            <person name="Sun S."/>
            <person name="Springer D."/>
            <person name="Dromer F."/>
            <person name="Young S.K."/>
            <person name="Zeng Q."/>
            <person name="Gargeya S."/>
            <person name="Fitzgerald M."/>
            <person name="Abouelleil A."/>
            <person name="Alvarado L."/>
            <person name="Berlin A.M."/>
            <person name="Chapman S.B."/>
            <person name="Dewar J."/>
            <person name="Goldberg J."/>
            <person name="Griggs A."/>
            <person name="Gujja S."/>
            <person name="Hansen M."/>
            <person name="Howarth C."/>
            <person name="Imamovic A."/>
            <person name="Larimer J."/>
            <person name="McCowan C."/>
            <person name="Murphy C."/>
            <person name="Pearson M."/>
            <person name="Priest M."/>
            <person name="Roberts A."/>
            <person name="Saif S."/>
            <person name="Shea T."/>
            <person name="Sykes S."/>
            <person name="Wortman J."/>
            <person name="Nusbaum C."/>
            <person name="Birren B."/>
        </authorList>
    </citation>
    <scope>NUCLEOTIDE SEQUENCE [LARGE SCALE GENOMIC DNA]</scope>
    <source>
        <strain evidence="3">CBS 10118</strain>
    </source>
</reference>
<evidence type="ECO:0000256" key="2">
    <source>
        <dbReference type="SAM" id="Phobius"/>
    </source>
</evidence>
<dbReference type="AlphaFoldDB" id="A0A1B9G3G5"/>
<keyword evidence="5" id="KW-1185">Reference proteome</keyword>
<evidence type="ECO:0000313" key="5">
    <source>
        <dbReference type="Proteomes" id="UP000092730"/>
    </source>
</evidence>
<accession>A0A1B9G3G5</accession>
<dbReference type="RefSeq" id="XP_019046626.1">
    <property type="nucleotide sequence ID" value="XM_019191996.1"/>
</dbReference>
<dbReference type="EMBL" id="CP144544">
    <property type="protein sequence ID" value="WVW84222.1"/>
    <property type="molecule type" value="Genomic_DNA"/>
</dbReference>
<dbReference type="EMBL" id="KI894021">
    <property type="protein sequence ID" value="OCF25556.1"/>
    <property type="molecule type" value="Genomic_DNA"/>
</dbReference>
<dbReference type="OrthoDB" id="2575000at2759"/>
<feature type="transmembrane region" description="Helical" evidence="2">
    <location>
        <begin position="52"/>
        <end position="78"/>
    </location>
</feature>
<feature type="region of interest" description="Disordered" evidence="1">
    <location>
        <begin position="1"/>
        <end position="23"/>
    </location>
</feature>
<dbReference type="Proteomes" id="UP000092730">
    <property type="component" value="Chromosome 4"/>
</dbReference>